<comment type="caution">
    <text evidence="8">The sequence shown here is derived from an EMBL/GenBank/DDBJ whole genome shotgun (WGS) entry which is preliminary data.</text>
</comment>
<keyword evidence="5" id="KW-0808">Transferase</keyword>
<evidence type="ECO:0000256" key="1">
    <source>
        <dbReference type="ARBA" id="ARBA00000142"/>
    </source>
</evidence>
<keyword evidence="6" id="KW-0949">S-adenosyl-L-methionine</keyword>
<dbReference type="EMBL" id="BAET01000031">
    <property type="protein sequence ID" value="GAB56773.1"/>
    <property type="molecule type" value="Genomic_DNA"/>
</dbReference>
<accession>H5TEP6</accession>
<dbReference type="InterPro" id="IPR029063">
    <property type="entry name" value="SAM-dependent_MTases_sf"/>
</dbReference>
<evidence type="ECO:0000256" key="7">
    <source>
        <dbReference type="ARBA" id="ARBA00022694"/>
    </source>
</evidence>
<protein>
    <recommendedName>
        <fullName evidence="3">tRNA (guanine(46)-N(7))-methyltransferase</fullName>
        <ecNumber evidence="3">2.1.1.33</ecNumber>
    </recommendedName>
</protein>
<organism evidence="8 9">
    <name type="scientific">Glaciecola punicea ACAM 611</name>
    <dbReference type="NCBI Taxonomy" id="1121923"/>
    <lineage>
        <taxon>Bacteria</taxon>
        <taxon>Pseudomonadati</taxon>
        <taxon>Pseudomonadota</taxon>
        <taxon>Gammaproteobacteria</taxon>
        <taxon>Alteromonadales</taxon>
        <taxon>Alteromonadaceae</taxon>
        <taxon>Glaciecola</taxon>
    </lineage>
</organism>
<evidence type="ECO:0000256" key="6">
    <source>
        <dbReference type="ARBA" id="ARBA00022691"/>
    </source>
</evidence>
<keyword evidence="9" id="KW-1185">Reference proteome</keyword>
<dbReference type="SUPFAM" id="SSF53335">
    <property type="entry name" value="S-adenosyl-L-methionine-dependent methyltransferases"/>
    <property type="match status" value="1"/>
</dbReference>
<reference evidence="8 9" key="1">
    <citation type="journal article" date="2012" name="J. Bacteriol.">
        <title>Genome sequence of proteorhodopsin-containing sea ice bacterium Glaciecola punicea ACAM 611T.</title>
        <authorList>
            <person name="Qin Q.-L."/>
            <person name="Xie B.-B."/>
            <person name="Shu Y.-L."/>
            <person name="Rong J.-C."/>
            <person name="Zhao D.-L."/>
            <person name="Zhang X.-Y."/>
            <person name="Chen X.-L."/>
            <person name="Zhou B.-C."/>
            <person name="Zhanga Y.-Z."/>
        </authorList>
    </citation>
    <scope>NUCLEOTIDE SEQUENCE [LARGE SCALE GENOMIC DNA]</scope>
    <source>
        <strain evidence="8 9">ACAM 611</strain>
    </source>
</reference>
<dbReference type="GO" id="GO:0008176">
    <property type="term" value="F:tRNA (guanine(46)-N7)-methyltransferase activity"/>
    <property type="evidence" value="ECO:0007669"/>
    <property type="project" value="UniProtKB-EC"/>
</dbReference>
<dbReference type="CDD" id="cd02440">
    <property type="entry name" value="AdoMet_MTases"/>
    <property type="match status" value="1"/>
</dbReference>
<evidence type="ECO:0000256" key="3">
    <source>
        <dbReference type="ARBA" id="ARBA00011977"/>
    </source>
</evidence>
<evidence type="ECO:0000313" key="8">
    <source>
        <dbReference type="EMBL" id="GAB56773.1"/>
    </source>
</evidence>
<dbReference type="Proteomes" id="UP000053586">
    <property type="component" value="Unassembled WGS sequence"/>
</dbReference>
<gene>
    <name evidence="8" type="ORF">GPUN_2659</name>
</gene>
<dbReference type="STRING" id="56804.BAE46_04320"/>
<dbReference type="InterPro" id="IPR003358">
    <property type="entry name" value="tRNA_(Gua-N-7)_MeTrfase_Trmb"/>
</dbReference>
<dbReference type="AlphaFoldDB" id="H5TEP6"/>
<comment type="catalytic activity">
    <reaction evidence="1">
        <text>guanosine(46) in tRNA + S-adenosyl-L-methionine = N(7)-methylguanosine(46) in tRNA + S-adenosyl-L-homocysteine</text>
        <dbReference type="Rhea" id="RHEA:42708"/>
        <dbReference type="Rhea" id="RHEA-COMP:10188"/>
        <dbReference type="Rhea" id="RHEA-COMP:10189"/>
        <dbReference type="ChEBI" id="CHEBI:57856"/>
        <dbReference type="ChEBI" id="CHEBI:59789"/>
        <dbReference type="ChEBI" id="CHEBI:74269"/>
        <dbReference type="ChEBI" id="CHEBI:74480"/>
        <dbReference type="EC" id="2.1.1.33"/>
    </reaction>
</comment>
<dbReference type="PROSITE" id="PS51625">
    <property type="entry name" value="SAM_MT_TRMB"/>
    <property type="match status" value="1"/>
</dbReference>
<dbReference type="EC" id="2.1.1.33" evidence="3"/>
<dbReference type="OrthoDB" id="9809889at2"/>
<comment type="function">
    <text evidence="2">Catalyzes the formation of N(7)-methylguanine at position 46 (m7G46) in tRNA.</text>
</comment>
<keyword evidence="7" id="KW-0819">tRNA processing</keyword>
<evidence type="ECO:0000256" key="5">
    <source>
        <dbReference type="ARBA" id="ARBA00022679"/>
    </source>
</evidence>
<evidence type="ECO:0000256" key="4">
    <source>
        <dbReference type="ARBA" id="ARBA00022603"/>
    </source>
</evidence>
<dbReference type="Pfam" id="PF02390">
    <property type="entry name" value="Methyltransf_4"/>
    <property type="match status" value="1"/>
</dbReference>
<sequence>MKASQARSISTNQTQVHEELHKILARHKLNDFQRPIAHHTAVAFNDMLAWLGAFSGDLILDAGCGVGESTINIAAQYPNTKVIGVDKSIVRLDKHKSYALQLSAKKNKTSSESTHSVGPNYLLLQADLNDFWRLLATYIQENKPIWQVSKQFILYPNPYPKKSQIGKRWHGSALFPVIVNVSANIELRSNWRLYLEECLLGAKYYGLGGNISEISIDGSTLAYTPFERKYMESNQACFKLVIRSSGRDKK</sequence>
<keyword evidence="4" id="KW-0489">Methyltransferase</keyword>
<name>H5TEP6_9ALTE</name>
<evidence type="ECO:0000313" key="9">
    <source>
        <dbReference type="Proteomes" id="UP000053586"/>
    </source>
</evidence>
<dbReference type="RefSeq" id="WP_006007284.1">
    <property type="nucleotide sequence ID" value="NZ_BAET01000031.1"/>
</dbReference>
<dbReference type="eggNOG" id="COG0220">
    <property type="taxonomic scope" value="Bacteria"/>
</dbReference>
<dbReference type="Gene3D" id="3.40.50.150">
    <property type="entry name" value="Vaccinia Virus protein VP39"/>
    <property type="match status" value="1"/>
</dbReference>
<evidence type="ECO:0000256" key="2">
    <source>
        <dbReference type="ARBA" id="ARBA00003015"/>
    </source>
</evidence>
<proteinExistence type="predicted"/>
<reference evidence="8 9" key="2">
    <citation type="journal article" date="2017" name="Antonie Van Leeuwenhoek">
        <title>Rhizobium rhizosphaerae sp. nov., a novel species isolated from rice rhizosphere.</title>
        <authorList>
            <person name="Zhao J.J."/>
            <person name="Zhang J."/>
            <person name="Zhang R.J."/>
            <person name="Zhang C.W."/>
            <person name="Yin H.Q."/>
            <person name="Zhang X.X."/>
        </authorList>
    </citation>
    <scope>NUCLEOTIDE SEQUENCE [LARGE SCALE GENOMIC DNA]</scope>
    <source>
        <strain evidence="8 9">ACAM 611</strain>
    </source>
</reference>